<sequence length="169" mass="19115">MGSRRLRDIQYGRESSRIKLKSGMSPSKSYRSHISPYQLIQPTFPVTNIESRTFSIVWPYPGCSTFFNSHLEPYHKIARCPLGLTEYVSKLSLALPSAYVVHFSTKSQRVSNPFFIVVKVDPVIAIYLAPHAGVAQYDQSTGRSIFVRAFDIHGAIYVVQDEAIQENEN</sequence>
<evidence type="ECO:0000313" key="2">
    <source>
        <dbReference type="Proteomes" id="UP001497453"/>
    </source>
</evidence>
<gene>
    <name evidence="1" type="ORF">GFSPODELE1_LOCUS6036</name>
</gene>
<dbReference type="EMBL" id="OZ037947">
    <property type="protein sequence ID" value="CAL1706774.1"/>
    <property type="molecule type" value="Genomic_DNA"/>
</dbReference>
<protein>
    <submittedName>
        <fullName evidence="1">Uncharacterized protein</fullName>
    </submittedName>
</protein>
<name>A0ABP1DHS9_9APHY</name>
<proteinExistence type="predicted"/>
<evidence type="ECO:0000313" key="1">
    <source>
        <dbReference type="EMBL" id="CAL1706774.1"/>
    </source>
</evidence>
<organism evidence="1 2">
    <name type="scientific">Somion occarium</name>
    <dbReference type="NCBI Taxonomy" id="3059160"/>
    <lineage>
        <taxon>Eukaryota</taxon>
        <taxon>Fungi</taxon>
        <taxon>Dikarya</taxon>
        <taxon>Basidiomycota</taxon>
        <taxon>Agaricomycotina</taxon>
        <taxon>Agaricomycetes</taxon>
        <taxon>Polyporales</taxon>
        <taxon>Cerrenaceae</taxon>
        <taxon>Somion</taxon>
    </lineage>
</organism>
<accession>A0ABP1DHS9</accession>
<reference evidence="2" key="1">
    <citation type="submission" date="2024-04" db="EMBL/GenBank/DDBJ databases">
        <authorList>
            <person name="Shaw F."/>
            <person name="Minotto A."/>
        </authorList>
    </citation>
    <scope>NUCLEOTIDE SEQUENCE [LARGE SCALE GENOMIC DNA]</scope>
</reference>
<keyword evidence="2" id="KW-1185">Reference proteome</keyword>
<dbReference type="Proteomes" id="UP001497453">
    <property type="component" value="Chromosome 4"/>
</dbReference>